<dbReference type="GO" id="GO:0051205">
    <property type="term" value="P:protein insertion into membrane"/>
    <property type="evidence" value="ECO:0007669"/>
    <property type="project" value="UniProtKB-UniRule"/>
</dbReference>
<evidence type="ECO:0000313" key="7">
    <source>
        <dbReference type="EMBL" id="AGU47615.1"/>
    </source>
</evidence>
<dbReference type="HOGENOM" id="CLU_083835_1_1_4"/>
<evidence type="ECO:0000256" key="1">
    <source>
        <dbReference type="ARBA" id="ARBA00022729"/>
    </source>
</evidence>
<keyword evidence="1 4" id="KW-0732">Signal</keyword>
<evidence type="ECO:0000256" key="2">
    <source>
        <dbReference type="ARBA" id="ARBA00023136"/>
    </source>
</evidence>
<keyword evidence="3 4" id="KW-0998">Cell outer membrane</keyword>
<dbReference type="InterPro" id="IPR026592">
    <property type="entry name" value="BamE"/>
</dbReference>
<feature type="domain" description="Outer membrane protein assembly factor BamE" evidence="6">
    <location>
        <begin position="61"/>
        <end position="130"/>
    </location>
</feature>
<dbReference type="GO" id="GO:0043165">
    <property type="term" value="P:Gram-negative-bacterium-type cell outer membrane assembly"/>
    <property type="evidence" value="ECO:0007669"/>
    <property type="project" value="UniProtKB-UniRule"/>
</dbReference>
<dbReference type="GO" id="GO:0030674">
    <property type="term" value="F:protein-macromolecule adaptor activity"/>
    <property type="evidence" value="ECO:0007669"/>
    <property type="project" value="TreeGrafter"/>
</dbReference>
<accession>T1X649</accession>
<dbReference type="AlphaFoldDB" id="T1X649"/>
<dbReference type="Pfam" id="PF04355">
    <property type="entry name" value="BamE"/>
    <property type="match status" value="1"/>
</dbReference>
<dbReference type="InterPro" id="IPR037873">
    <property type="entry name" value="BamE-like"/>
</dbReference>
<dbReference type="PATRIC" id="fig|1246301.3.peg.499"/>
<comment type="function">
    <text evidence="4">Part of the outer membrane protein assembly complex, which is involved in assembly and insertion of beta-barrel proteins into the outer membrane.</text>
</comment>
<dbReference type="HAMAP" id="MF_00925">
    <property type="entry name" value="OM_assembly_BamE"/>
    <property type="match status" value="1"/>
</dbReference>
<dbReference type="PANTHER" id="PTHR37482">
    <property type="entry name" value="OUTER MEMBRANE PROTEIN ASSEMBLY FACTOR BAME"/>
    <property type="match status" value="1"/>
</dbReference>
<feature type="region of interest" description="Disordered" evidence="5">
    <location>
        <begin position="146"/>
        <end position="198"/>
    </location>
</feature>
<dbReference type="Gene3D" id="3.30.1450.10">
    <property type="match status" value="1"/>
</dbReference>
<reference evidence="7 8" key="1">
    <citation type="submission" date="2012-10" db="EMBL/GenBank/DDBJ databases">
        <title>Genome sequence of Variovorax paradoxus B4.</title>
        <authorList>
            <person name="Schuldes J."/>
            <person name="Brandt U."/>
            <person name="Hiessl S."/>
            <person name="Wuebbeler J.H."/>
            <person name="Thuermer A."/>
            <person name="Steinbuechel A."/>
            <person name="Daniel R."/>
        </authorList>
    </citation>
    <scope>NUCLEOTIDE SEQUENCE [LARGE SCALE GENOMIC DNA]</scope>
    <source>
        <strain evidence="7 8">B4</strain>
    </source>
</reference>
<gene>
    <name evidence="4" type="primary">bamE</name>
    <name evidence="7" type="ORF">VAPA_1c04850</name>
</gene>
<keyword evidence="7" id="KW-0449">Lipoprotein</keyword>
<comment type="subunit">
    <text evidence="4">Part of the Bam complex.</text>
</comment>
<feature type="compositionally biased region" description="Basic and acidic residues" evidence="5">
    <location>
        <begin position="161"/>
        <end position="176"/>
    </location>
</feature>
<keyword evidence="2 4" id="KW-0472">Membrane</keyword>
<evidence type="ECO:0000256" key="5">
    <source>
        <dbReference type="SAM" id="MobiDB-lite"/>
    </source>
</evidence>
<dbReference type="InterPro" id="IPR007450">
    <property type="entry name" value="BamE_dom"/>
</dbReference>
<dbReference type="PANTHER" id="PTHR37482:SF1">
    <property type="entry name" value="OUTER MEMBRANE PROTEIN ASSEMBLY FACTOR BAME"/>
    <property type="match status" value="1"/>
</dbReference>
<sequence>MADHIATPLFPPMPAILQRRPWLLAAAVAATFCLGACSGFSDRTRGALTAITPYKVEVVQGNFVSKEQVEALKPGMSRQQVREILGTSLLTDVFHKDRWDYVFTIRRQGVDPQERRLTVFFNGELLERFEGDPMPSEEEFVATLDTRKKSGKVPPLEASEEELKKFAPKEDGKKADATTTATGQPPLPAAYPPLEAAR</sequence>
<protein>
    <recommendedName>
        <fullName evidence="4">Outer membrane protein assembly factor BamE</fullName>
    </recommendedName>
</protein>
<comment type="similarity">
    <text evidence="4">Belongs to the BamE family.</text>
</comment>
<dbReference type="GO" id="GO:1990063">
    <property type="term" value="C:Bam protein complex"/>
    <property type="evidence" value="ECO:0007669"/>
    <property type="project" value="TreeGrafter"/>
</dbReference>
<dbReference type="Proteomes" id="UP000016223">
    <property type="component" value="Chromosome 1"/>
</dbReference>
<comment type="subcellular location">
    <subcellularLocation>
        <location evidence="4">Cell outer membrane</location>
    </subcellularLocation>
</comment>
<evidence type="ECO:0000313" key="8">
    <source>
        <dbReference type="Proteomes" id="UP000016223"/>
    </source>
</evidence>
<evidence type="ECO:0000256" key="3">
    <source>
        <dbReference type="ARBA" id="ARBA00023237"/>
    </source>
</evidence>
<organism evidence="7 8">
    <name type="scientific">Variovorax paradoxus B4</name>
    <dbReference type="NCBI Taxonomy" id="1246301"/>
    <lineage>
        <taxon>Bacteria</taxon>
        <taxon>Pseudomonadati</taxon>
        <taxon>Pseudomonadota</taxon>
        <taxon>Betaproteobacteria</taxon>
        <taxon>Burkholderiales</taxon>
        <taxon>Comamonadaceae</taxon>
        <taxon>Variovorax</taxon>
    </lineage>
</organism>
<name>T1X649_VARPD</name>
<evidence type="ECO:0000259" key="6">
    <source>
        <dbReference type="Pfam" id="PF04355"/>
    </source>
</evidence>
<dbReference type="EMBL" id="CP003911">
    <property type="protein sequence ID" value="AGU47615.1"/>
    <property type="molecule type" value="Genomic_DNA"/>
</dbReference>
<proteinExistence type="inferred from homology"/>
<evidence type="ECO:0000256" key="4">
    <source>
        <dbReference type="HAMAP-Rule" id="MF_00925"/>
    </source>
</evidence>
<dbReference type="KEGG" id="vpd:VAPA_1c04850"/>